<comment type="similarity">
    <text evidence="1">Belongs to the MurCDEF family. MurE subfamily.</text>
</comment>
<keyword evidence="4" id="KW-0436">Ligase</keyword>
<dbReference type="InterPro" id="IPR036565">
    <property type="entry name" value="Mur-like_cat_sf"/>
</dbReference>
<dbReference type="EMBL" id="FPHJ01000047">
    <property type="protein sequence ID" value="SFV65018.1"/>
    <property type="molecule type" value="Genomic_DNA"/>
</dbReference>
<dbReference type="Pfam" id="PF08245">
    <property type="entry name" value="Mur_ligase_M"/>
    <property type="match status" value="1"/>
</dbReference>
<protein>
    <submittedName>
        <fullName evidence="4">UDP-N-acetylmuramoylalanyl-D-glutamate--2,6-diaminopimelate ligase</fullName>
        <ecNumber evidence="4">6.3.2.13</ecNumber>
    </submittedName>
</protein>
<dbReference type="Gene3D" id="3.40.1390.10">
    <property type="entry name" value="MurE/MurF, N-terminal domain"/>
    <property type="match status" value="1"/>
</dbReference>
<dbReference type="NCBIfam" id="TIGR01085">
    <property type="entry name" value="murE"/>
    <property type="match status" value="1"/>
</dbReference>
<dbReference type="GO" id="GO:0005524">
    <property type="term" value="F:ATP binding"/>
    <property type="evidence" value="ECO:0007669"/>
    <property type="project" value="InterPro"/>
</dbReference>
<feature type="domain" description="Mur ligase central" evidence="3">
    <location>
        <begin position="95"/>
        <end position="283"/>
    </location>
</feature>
<dbReference type="InterPro" id="IPR035911">
    <property type="entry name" value="MurE/MurF_N"/>
</dbReference>
<reference evidence="4" key="1">
    <citation type="submission" date="2016-10" db="EMBL/GenBank/DDBJ databases">
        <authorList>
            <person name="de Groot N.N."/>
        </authorList>
    </citation>
    <scope>NUCLEOTIDE SEQUENCE</scope>
</reference>
<dbReference type="HAMAP" id="MF_00208">
    <property type="entry name" value="MurE"/>
    <property type="match status" value="1"/>
</dbReference>
<dbReference type="GO" id="GO:0051301">
    <property type="term" value="P:cell division"/>
    <property type="evidence" value="ECO:0007669"/>
    <property type="project" value="InterPro"/>
</dbReference>
<dbReference type="SUPFAM" id="SSF53244">
    <property type="entry name" value="MurD-like peptide ligases, peptide-binding domain"/>
    <property type="match status" value="1"/>
</dbReference>
<dbReference type="GO" id="GO:0005737">
    <property type="term" value="C:cytoplasm"/>
    <property type="evidence" value="ECO:0007669"/>
    <property type="project" value="InterPro"/>
</dbReference>
<dbReference type="EC" id="6.3.2.13" evidence="4"/>
<accession>A0A1W1CGM5</accession>
<dbReference type="NCBIfam" id="NF001126">
    <property type="entry name" value="PRK00139.1-4"/>
    <property type="match status" value="1"/>
</dbReference>
<dbReference type="Pfam" id="PF02875">
    <property type="entry name" value="Mur_ligase_C"/>
    <property type="match status" value="1"/>
</dbReference>
<name>A0A1W1CGM5_9ZZZZ</name>
<dbReference type="InterPro" id="IPR005761">
    <property type="entry name" value="UDP-N-AcMur-Glu-dNH2Pim_ligase"/>
</dbReference>
<evidence type="ECO:0000259" key="3">
    <source>
        <dbReference type="Pfam" id="PF08245"/>
    </source>
</evidence>
<evidence type="ECO:0000313" key="4">
    <source>
        <dbReference type="EMBL" id="SFV65018.1"/>
    </source>
</evidence>
<gene>
    <name evidence="4" type="ORF">MNB_SUP05-5-1044</name>
</gene>
<dbReference type="InterPro" id="IPR013221">
    <property type="entry name" value="Mur_ligase_cen"/>
</dbReference>
<proteinExistence type="inferred from homology"/>
<evidence type="ECO:0000256" key="1">
    <source>
        <dbReference type="ARBA" id="ARBA00005898"/>
    </source>
</evidence>
<dbReference type="GO" id="GO:0008360">
    <property type="term" value="P:regulation of cell shape"/>
    <property type="evidence" value="ECO:0007669"/>
    <property type="project" value="InterPro"/>
</dbReference>
<dbReference type="Gene3D" id="3.40.1190.10">
    <property type="entry name" value="Mur-like, catalytic domain"/>
    <property type="match status" value="1"/>
</dbReference>
<sequence>MLNKSLKQLIKNLPDIKISGLSLNSQFIKKGEVFISLSDNKKHIIDAFEKGCVAVLSKYQYDLENVFYVKNLETQLEILAKNFYTNYNKAKIIAITGTNGKTTTAYLLQQTLNNLNNNCAYIGTLGVKSTQLNHTLANTTPDIFTLYKTIETLVNNKVQTIVLEASSHGLVQNRLAGLNIENAIFTNLSQDHLDYHQTMDDYSKAKMKLFNMSSLKNILVNIDDEFGKKILKSSKTPNKNTYSINDFIKKNINQNGFIVQINNHIFELPLLGEFNLMNALVVIKQLLLLDYELKDIIPALTKTKTIIGRMQRIKNSFVWVDFAHTPDALEKSLQTLKTHFPEKNIKVVFGCGGNRDTDKRSKMGRIAYDNADNILLTNDNPRDEDPEQIILDIQKGIPDFNNTQVIMDRTDAITNAIDTIKEDECVLIAGKGHETEQIIKNKKIPLCDITLAETLL</sequence>
<dbReference type="InterPro" id="IPR036615">
    <property type="entry name" value="Mur_ligase_C_dom_sf"/>
</dbReference>
<evidence type="ECO:0000259" key="2">
    <source>
        <dbReference type="Pfam" id="PF02875"/>
    </source>
</evidence>
<dbReference type="AlphaFoldDB" id="A0A1W1CGM5"/>
<dbReference type="Gene3D" id="3.90.190.20">
    <property type="entry name" value="Mur ligase, C-terminal domain"/>
    <property type="match status" value="1"/>
</dbReference>
<dbReference type="SUPFAM" id="SSF53623">
    <property type="entry name" value="MurD-like peptide ligases, catalytic domain"/>
    <property type="match status" value="1"/>
</dbReference>
<dbReference type="InterPro" id="IPR004101">
    <property type="entry name" value="Mur_ligase_C"/>
</dbReference>
<dbReference type="PANTHER" id="PTHR23135">
    <property type="entry name" value="MUR LIGASE FAMILY MEMBER"/>
    <property type="match status" value="1"/>
</dbReference>
<dbReference type="GO" id="GO:0008765">
    <property type="term" value="F:UDP-N-acetylmuramoylalanyl-D-glutamate-2,6-diaminopimelate ligase activity"/>
    <property type="evidence" value="ECO:0007669"/>
    <property type="project" value="UniProtKB-EC"/>
</dbReference>
<dbReference type="SUPFAM" id="SSF63418">
    <property type="entry name" value="MurE/MurF N-terminal domain"/>
    <property type="match status" value="1"/>
</dbReference>
<organism evidence="4">
    <name type="scientific">hydrothermal vent metagenome</name>
    <dbReference type="NCBI Taxonomy" id="652676"/>
    <lineage>
        <taxon>unclassified sequences</taxon>
        <taxon>metagenomes</taxon>
        <taxon>ecological metagenomes</taxon>
    </lineage>
</organism>
<dbReference type="PANTHER" id="PTHR23135:SF4">
    <property type="entry name" value="UDP-N-ACETYLMURAMOYL-L-ALANYL-D-GLUTAMATE--2,6-DIAMINOPIMELATE LIGASE MURE HOMOLOG, CHLOROPLASTIC"/>
    <property type="match status" value="1"/>
</dbReference>
<feature type="domain" description="Mur ligase C-terminal" evidence="2">
    <location>
        <begin position="308"/>
        <end position="432"/>
    </location>
</feature>